<keyword evidence="7" id="KW-1185">Reference proteome</keyword>
<evidence type="ECO:0000256" key="3">
    <source>
        <dbReference type="ARBA" id="ARBA00022840"/>
    </source>
</evidence>
<dbReference type="InterPro" id="IPR011761">
    <property type="entry name" value="ATP-grasp"/>
</dbReference>
<dbReference type="OrthoDB" id="9803907at2"/>
<comment type="caution">
    <text evidence="6">The sequence shown here is derived from an EMBL/GenBank/DDBJ whole genome shotgun (WGS) entry which is preliminary data.</text>
</comment>
<evidence type="ECO:0000256" key="4">
    <source>
        <dbReference type="PROSITE-ProRule" id="PRU00409"/>
    </source>
</evidence>
<keyword evidence="3 4" id="KW-0067">ATP-binding</keyword>
<evidence type="ECO:0000256" key="2">
    <source>
        <dbReference type="ARBA" id="ARBA00022741"/>
    </source>
</evidence>
<evidence type="ECO:0000313" key="7">
    <source>
        <dbReference type="Proteomes" id="UP000254720"/>
    </source>
</evidence>
<dbReference type="GO" id="GO:0016874">
    <property type="term" value="F:ligase activity"/>
    <property type="evidence" value="ECO:0007669"/>
    <property type="project" value="UniProtKB-KW"/>
</dbReference>
<dbReference type="PROSITE" id="PS50975">
    <property type="entry name" value="ATP_GRASP"/>
    <property type="match status" value="1"/>
</dbReference>
<gene>
    <name evidence="6" type="ORF">C8D86_10895</name>
</gene>
<dbReference type="Proteomes" id="UP000254720">
    <property type="component" value="Unassembled WGS sequence"/>
</dbReference>
<organism evidence="6 7">
    <name type="scientific">Aquicella lusitana</name>
    <dbReference type="NCBI Taxonomy" id="254246"/>
    <lineage>
        <taxon>Bacteria</taxon>
        <taxon>Pseudomonadati</taxon>
        <taxon>Pseudomonadota</taxon>
        <taxon>Gammaproteobacteria</taxon>
        <taxon>Legionellales</taxon>
        <taxon>Coxiellaceae</taxon>
        <taxon>Aquicella</taxon>
    </lineage>
</organism>
<protein>
    <submittedName>
        <fullName evidence="6">ATP-grasp domain-containing protein</fullName>
    </submittedName>
</protein>
<dbReference type="RefSeq" id="WP_114834184.1">
    <property type="nucleotide sequence ID" value="NZ_LR699114.1"/>
</dbReference>
<dbReference type="Gene3D" id="3.30.470.20">
    <property type="entry name" value="ATP-grasp fold, B domain"/>
    <property type="match status" value="1"/>
</dbReference>
<reference evidence="6 7" key="1">
    <citation type="submission" date="2018-07" db="EMBL/GenBank/DDBJ databases">
        <title>Genomic Encyclopedia of Type Strains, Phase IV (KMG-IV): sequencing the most valuable type-strain genomes for metagenomic binning, comparative biology and taxonomic classification.</title>
        <authorList>
            <person name="Goeker M."/>
        </authorList>
    </citation>
    <scope>NUCLEOTIDE SEQUENCE [LARGE SCALE GENOMIC DNA]</scope>
    <source>
        <strain evidence="6 7">DSM 16500</strain>
    </source>
</reference>
<proteinExistence type="predicted"/>
<dbReference type="Pfam" id="PF13535">
    <property type="entry name" value="ATP-grasp_4"/>
    <property type="match status" value="1"/>
</dbReference>
<dbReference type="Gene3D" id="3.40.50.20">
    <property type="match status" value="1"/>
</dbReference>
<keyword evidence="1" id="KW-0436">Ligase</keyword>
<feature type="domain" description="ATP-grasp" evidence="5">
    <location>
        <begin position="143"/>
        <end position="343"/>
    </location>
</feature>
<dbReference type="EMBL" id="QQAX01000008">
    <property type="protein sequence ID" value="RDI44841.1"/>
    <property type="molecule type" value="Genomic_DNA"/>
</dbReference>
<dbReference type="PANTHER" id="PTHR43585:SF2">
    <property type="entry name" value="ATP-GRASP ENZYME FSQD"/>
    <property type="match status" value="1"/>
</dbReference>
<sequence>MTSHLIAFDQHTDFLAAVKNKYEHFNWHAQTIVFVEPYGASLSLLKHGLSRGFNIIILTANTDFRQLSHAILEKASLAICIDTIKTAEVIAVMESLRNIFPIHAVIPGFEYFVPVAARASLSLGLPGMHPTYVMRLRRKDLMRQALQAAGIQVPRFSLVNSMSDLGKAIDSIGLPAICKPIDAAGSVNVRRVSTKEEATTAALRILEGHDVLWGYPLARHVLYEEYIEGKEYSVEGIVQYGRIYHFSLTEKNVSDQLEFVETGHIVNVPVEAGLKKRIENYVEDVLHHLGANHCPFHAEVRLNKEGKPVLMEIAARLAGDKIGDLINLAREINYFDYVYAAYLGESLPLPQMNSHFAGIRFFYRPEIESYASVTGREILTKYKIEEFVLYYGPGDPIPAFPKALKRLGHVIIKDDCYESLVHALDHIDHDIIFNS</sequence>
<dbReference type="PANTHER" id="PTHR43585">
    <property type="entry name" value="FUMIPYRROLE BIOSYNTHESIS PROTEIN C"/>
    <property type="match status" value="1"/>
</dbReference>
<dbReference type="GO" id="GO:0046872">
    <property type="term" value="F:metal ion binding"/>
    <property type="evidence" value="ECO:0007669"/>
    <property type="project" value="InterPro"/>
</dbReference>
<dbReference type="SUPFAM" id="SSF56059">
    <property type="entry name" value="Glutathione synthetase ATP-binding domain-like"/>
    <property type="match status" value="1"/>
</dbReference>
<dbReference type="InterPro" id="IPR052032">
    <property type="entry name" value="ATP-dep_AA_Ligase"/>
</dbReference>
<evidence type="ECO:0000259" key="5">
    <source>
        <dbReference type="PROSITE" id="PS50975"/>
    </source>
</evidence>
<dbReference type="GO" id="GO:0005524">
    <property type="term" value="F:ATP binding"/>
    <property type="evidence" value="ECO:0007669"/>
    <property type="project" value="UniProtKB-UniRule"/>
</dbReference>
<keyword evidence="2 4" id="KW-0547">Nucleotide-binding</keyword>
<dbReference type="AlphaFoldDB" id="A0A370GME5"/>
<evidence type="ECO:0000313" key="6">
    <source>
        <dbReference type="EMBL" id="RDI44841.1"/>
    </source>
</evidence>
<evidence type="ECO:0000256" key="1">
    <source>
        <dbReference type="ARBA" id="ARBA00022598"/>
    </source>
</evidence>
<name>A0A370GME5_9COXI</name>
<accession>A0A370GME5</accession>